<keyword evidence="3" id="KW-1185">Reference proteome</keyword>
<dbReference type="Pfam" id="PF09945">
    <property type="entry name" value="DUF2177"/>
    <property type="match status" value="1"/>
</dbReference>
<dbReference type="OrthoDB" id="166547at2"/>
<organism evidence="2 3">
    <name type="scientific">Piscinibacter sakaiensis</name>
    <name type="common">Ideonella sakaiensis</name>
    <dbReference type="NCBI Taxonomy" id="1547922"/>
    <lineage>
        <taxon>Bacteria</taxon>
        <taxon>Pseudomonadati</taxon>
        <taxon>Pseudomonadota</taxon>
        <taxon>Betaproteobacteria</taxon>
        <taxon>Burkholderiales</taxon>
        <taxon>Sphaerotilaceae</taxon>
        <taxon>Piscinibacter</taxon>
    </lineage>
</organism>
<sequence>MRAYLGALLVLGLLDALWLGLLSRDFYQREVGHLLAADVNVPPAVIFYLLYPVGVVVLGLATDGAGLRRVVARSAVLGLVAYGAYDLTNLATLQGWSTAMTVVDMAWGTFITAAMGAGAWLASGRRGSAG</sequence>
<keyword evidence="1" id="KW-0812">Transmembrane</keyword>
<keyword evidence="1" id="KW-0472">Membrane</keyword>
<name>A0A0K8NXZ1_PISS1</name>
<dbReference type="RefSeq" id="WP_054019309.1">
    <property type="nucleotide sequence ID" value="NZ_BBYR01000017.1"/>
</dbReference>
<evidence type="ECO:0000256" key="1">
    <source>
        <dbReference type="SAM" id="Phobius"/>
    </source>
</evidence>
<dbReference type="STRING" id="1547922.ISF6_0842"/>
<dbReference type="EMBL" id="BBYR01000017">
    <property type="protein sequence ID" value="GAP35251.1"/>
    <property type="molecule type" value="Genomic_DNA"/>
</dbReference>
<protein>
    <recommendedName>
        <fullName evidence="4">Transmembrane protein</fullName>
    </recommendedName>
</protein>
<evidence type="ECO:0000313" key="2">
    <source>
        <dbReference type="EMBL" id="GAP35251.1"/>
    </source>
</evidence>
<feature type="transmembrane region" description="Helical" evidence="1">
    <location>
        <begin position="105"/>
        <end position="122"/>
    </location>
</feature>
<dbReference type="InterPro" id="IPR018687">
    <property type="entry name" value="DUF2177_membr"/>
</dbReference>
<comment type="caution">
    <text evidence="2">The sequence shown here is derived from an EMBL/GenBank/DDBJ whole genome shotgun (WGS) entry which is preliminary data.</text>
</comment>
<reference evidence="2 3" key="2">
    <citation type="journal article" date="2016" name="Science">
        <title>A bacterium that degrades and assimilates poly(ethylene terephthalate).</title>
        <authorList>
            <person name="Yoshida S."/>
            <person name="Hiraga K."/>
            <person name="Takehana T."/>
            <person name="Taniguchi I."/>
            <person name="Yamaji H."/>
            <person name="Maeda Y."/>
            <person name="Toyohara K."/>
            <person name="Miyamoto K."/>
            <person name="Kimura Y."/>
            <person name="Oda K."/>
        </authorList>
    </citation>
    <scope>NUCLEOTIDE SEQUENCE [LARGE SCALE GENOMIC DNA]</scope>
    <source>
        <strain evidence="3">NBRC 110686 / TISTR 2288 / 201-F6</strain>
    </source>
</reference>
<evidence type="ECO:0000313" key="3">
    <source>
        <dbReference type="Proteomes" id="UP000037660"/>
    </source>
</evidence>
<dbReference type="AlphaFoldDB" id="A0A0K8NXZ1"/>
<feature type="transmembrane region" description="Helical" evidence="1">
    <location>
        <begin position="40"/>
        <end position="61"/>
    </location>
</feature>
<proteinExistence type="predicted"/>
<keyword evidence="1" id="KW-1133">Transmembrane helix</keyword>
<dbReference type="Proteomes" id="UP000037660">
    <property type="component" value="Unassembled WGS sequence"/>
</dbReference>
<evidence type="ECO:0008006" key="4">
    <source>
        <dbReference type="Google" id="ProtNLM"/>
    </source>
</evidence>
<reference evidence="3" key="1">
    <citation type="submission" date="2015-07" db="EMBL/GenBank/DDBJ databases">
        <title>Discovery of a poly(ethylene terephthalate assimilation.</title>
        <authorList>
            <person name="Yoshida S."/>
            <person name="Hiraga K."/>
            <person name="Takehana T."/>
            <person name="Taniguchi I."/>
            <person name="Yamaji H."/>
            <person name="Maeda Y."/>
            <person name="Toyohara K."/>
            <person name="Miyamoto K."/>
            <person name="Kimura Y."/>
            <person name="Oda K."/>
        </authorList>
    </citation>
    <scope>NUCLEOTIDE SEQUENCE [LARGE SCALE GENOMIC DNA]</scope>
    <source>
        <strain evidence="3">NBRC 110686 / TISTR 2288 / 201-F6</strain>
    </source>
</reference>
<accession>A0A0K8NXZ1</accession>
<gene>
    <name evidence="2" type="ORF">ISF6_0842</name>
</gene>
<feature type="transmembrane region" description="Helical" evidence="1">
    <location>
        <begin position="70"/>
        <end position="85"/>
    </location>
</feature>